<comment type="caution">
    <text evidence="2">The sequence shown here is derived from an EMBL/GenBank/DDBJ whole genome shotgun (WGS) entry which is preliminary data.</text>
</comment>
<feature type="region of interest" description="Disordered" evidence="1">
    <location>
        <begin position="41"/>
        <end position="69"/>
    </location>
</feature>
<dbReference type="AlphaFoldDB" id="A0A7K2IXV5"/>
<name>A0A7K2IXV5_9ACTN</name>
<reference evidence="2 3" key="1">
    <citation type="journal article" date="2019" name="Nat. Commun.">
        <title>The antimicrobial potential of Streptomyces from insect microbiomes.</title>
        <authorList>
            <person name="Chevrette M.G."/>
            <person name="Carlson C.M."/>
            <person name="Ortega H.E."/>
            <person name="Thomas C."/>
            <person name="Ananiev G.E."/>
            <person name="Barns K.J."/>
            <person name="Book A.J."/>
            <person name="Cagnazzo J."/>
            <person name="Carlos C."/>
            <person name="Flanigan W."/>
            <person name="Grubbs K.J."/>
            <person name="Horn H.A."/>
            <person name="Hoffmann F.M."/>
            <person name="Klassen J.L."/>
            <person name="Knack J.J."/>
            <person name="Lewin G.R."/>
            <person name="McDonald B.R."/>
            <person name="Muller L."/>
            <person name="Melo W.G.P."/>
            <person name="Pinto-Tomas A.A."/>
            <person name="Schmitz A."/>
            <person name="Wendt-Pienkowski E."/>
            <person name="Wildman S."/>
            <person name="Zhao M."/>
            <person name="Zhang F."/>
            <person name="Bugni T.S."/>
            <person name="Andes D.R."/>
            <person name="Pupo M.T."/>
            <person name="Currie C.R."/>
        </authorList>
    </citation>
    <scope>NUCLEOTIDE SEQUENCE [LARGE SCALE GENOMIC DNA]</scope>
    <source>
        <strain evidence="2 3">SID5840</strain>
    </source>
</reference>
<organism evidence="2 3">
    <name type="scientific">Nocardiopsis alba</name>
    <dbReference type="NCBI Taxonomy" id="53437"/>
    <lineage>
        <taxon>Bacteria</taxon>
        <taxon>Bacillati</taxon>
        <taxon>Actinomycetota</taxon>
        <taxon>Actinomycetes</taxon>
        <taxon>Streptosporangiales</taxon>
        <taxon>Nocardiopsidaceae</taxon>
        <taxon>Nocardiopsis</taxon>
    </lineage>
</organism>
<accession>A0A7K2IXV5</accession>
<evidence type="ECO:0000313" key="2">
    <source>
        <dbReference type="EMBL" id="MYR34654.1"/>
    </source>
</evidence>
<sequence>MKLEDISKEMLTTTRRVLAGGAIAAVAVFGVAACEDTAVDDPGVELEGEDGLDEGLDDGLEAPGDEGDE</sequence>
<protein>
    <recommendedName>
        <fullName evidence="4">Lipoprotein</fullName>
    </recommendedName>
</protein>
<gene>
    <name evidence="2" type="ORF">GTW20_20980</name>
</gene>
<evidence type="ECO:0000313" key="3">
    <source>
        <dbReference type="Proteomes" id="UP000467124"/>
    </source>
</evidence>
<dbReference type="PROSITE" id="PS51257">
    <property type="entry name" value="PROKAR_LIPOPROTEIN"/>
    <property type="match status" value="1"/>
</dbReference>
<proteinExistence type="predicted"/>
<dbReference type="RefSeq" id="WP_017533920.1">
    <property type="nucleotide sequence ID" value="NZ_BAZE01000001.1"/>
</dbReference>
<evidence type="ECO:0008006" key="4">
    <source>
        <dbReference type="Google" id="ProtNLM"/>
    </source>
</evidence>
<evidence type="ECO:0000256" key="1">
    <source>
        <dbReference type="SAM" id="MobiDB-lite"/>
    </source>
</evidence>
<dbReference type="Proteomes" id="UP000467124">
    <property type="component" value="Unassembled WGS sequence"/>
</dbReference>
<dbReference type="GeneID" id="91389576"/>
<dbReference type="EMBL" id="WWHY01000001">
    <property type="protein sequence ID" value="MYR34654.1"/>
    <property type="molecule type" value="Genomic_DNA"/>
</dbReference>